<sequence>MATDGTRFTFTVGRTPANTFAVVGFKLKQSLSSLFTLDITVACNDPAIGFKAILDEFALLSIWQAQYKEEGADLSYQHPDCASLVMHLAQTAWRHMNTKENTTVLVLSSSDDSQRHAVVLSPVNQGRN</sequence>
<gene>
    <name evidence="1" type="ORF">GBAG_0910</name>
</gene>
<organism evidence="1 2">
    <name type="scientific">Buttiauxella agrestis ATCC 33320</name>
    <dbReference type="NCBI Taxonomy" id="1006004"/>
    <lineage>
        <taxon>Bacteria</taxon>
        <taxon>Pseudomonadati</taxon>
        <taxon>Pseudomonadota</taxon>
        <taxon>Gammaproteobacteria</taxon>
        <taxon>Enterobacterales</taxon>
        <taxon>Enterobacteriaceae</taxon>
        <taxon>Buttiauxella</taxon>
    </lineage>
</organism>
<evidence type="ECO:0000313" key="1">
    <source>
        <dbReference type="EMBL" id="KFC83471.1"/>
    </source>
</evidence>
<dbReference type="Proteomes" id="UP000028653">
    <property type="component" value="Unassembled WGS sequence"/>
</dbReference>
<dbReference type="RefSeq" id="WP_051873634.1">
    <property type="nucleotide sequence ID" value="NZ_JMPI01000020.1"/>
</dbReference>
<evidence type="ECO:0000313" key="2">
    <source>
        <dbReference type="Proteomes" id="UP000028653"/>
    </source>
</evidence>
<dbReference type="Gene3D" id="2.30.110.50">
    <property type="match status" value="1"/>
</dbReference>
<reference evidence="1 2" key="1">
    <citation type="submission" date="2014-05" db="EMBL/GenBank/DDBJ databases">
        <title>ATOL: Assembling a taxonomically balanced genome-scale reconstruction of the evolutionary history of the Enterobacteriaceae.</title>
        <authorList>
            <person name="Plunkett G.III."/>
            <person name="Neeno-Eckwall E.C."/>
            <person name="Glasner J.D."/>
            <person name="Perna N.T."/>
        </authorList>
    </citation>
    <scope>NUCLEOTIDE SEQUENCE [LARGE SCALE GENOMIC DNA]</scope>
    <source>
        <strain evidence="1 2">ATCC 33320</strain>
    </source>
</reference>
<protein>
    <submittedName>
        <fullName evidence="1">VgrG family protein</fullName>
    </submittedName>
</protein>
<comment type="caution">
    <text evidence="1">The sequence shown here is derived from an EMBL/GenBank/DDBJ whole genome shotgun (WGS) entry which is preliminary data.</text>
</comment>
<accession>A0A085GIC6</accession>
<dbReference type="EMBL" id="JMPI01000020">
    <property type="protein sequence ID" value="KFC83471.1"/>
    <property type="molecule type" value="Genomic_DNA"/>
</dbReference>
<keyword evidence="2" id="KW-1185">Reference proteome</keyword>
<dbReference type="AlphaFoldDB" id="A0A085GIC6"/>
<proteinExistence type="predicted"/>
<dbReference type="STRING" id="1006004.GBAG_0910"/>
<dbReference type="eggNOG" id="COG3501">
    <property type="taxonomic scope" value="Bacteria"/>
</dbReference>
<dbReference type="SUPFAM" id="SSF69279">
    <property type="entry name" value="Phage tail proteins"/>
    <property type="match status" value="1"/>
</dbReference>
<name>A0A085GIC6_9ENTR</name>
<dbReference type="OrthoDB" id="9762420at2"/>